<dbReference type="AlphaFoldDB" id="A0A814P7F0"/>
<dbReference type="CDD" id="cd11313">
    <property type="entry name" value="AmyAc_arch_bac_AmyA"/>
    <property type="match status" value="1"/>
</dbReference>
<dbReference type="GO" id="GO:0005975">
    <property type="term" value="P:carbohydrate metabolic process"/>
    <property type="evidence" value="ECO:0007669"/>
    <property type="project" value="InterPro"/>
</dbReference>
<dbReference type="SMART" id="SM00642">
    <property type="entry name" value="Aamy"/>
    <property type="match status" value="1"/>
</dbReference>
<feature type="domain" description="Glycosyl hydrolase family 13 catalytic" evidence="1">
    <location>
        <begin position="20"/>
        <end position="354"/>
    </location>
</feature>
<dbReference type="SUPFAM" id="SSF51445">
    <property type="entry name" value="(Trans)glycosidases"/>
    <property type="match status" value="1"/>
</dbReference>
<dbReference type="InterPro" id="IPR017853">
    <property type="entry name" value="GH"/>
</dbReference>
<dbReference type="InterPro" id="IPR006047">
    <property type="entry name" value="GH13_cat_dom"/>
</dbReference>
<sequence>MDHSMDPYVKSPYDNLVIYNVYVRNHSKNGTFADVKDDLKRIQSMGVDYIWLLPIHPIGKVKRKGTLGSPYSITNYREINPEFGTLDDFRDLVNAIHDLKMKIMLDVVFNHTAHDCEWIHTHPQWYYRDKNGQPTAKVAEWSDIVDLEFRGNEHDLWPELIDSLKYWIEQGVDGFRMDVASSVPIEFWKLARSELLKLKPNVLLLAESTRLIYIEGHTRKNEYVNTDAVLYQAFDLCYDYDLYQVWRAAMAAAVPIKMYLELVRLQNSIYPRNFCKLRFVENHDQERIAKICKNNRVKGLAWTAFTSFNKGTFLLHGGQETENTTTSSLFEKDYVDCKSIYSLGKFMTKLIQIKKHPVVQTGRFVLTHHSPCIVGIWEDEVSKEGLIGVFNVEQIAKQDDELEISNLPDGTYQNLLIDLGLKGENTYEQDVEINVKNGKLKVPQLACILHYKQLILDPQVFYSDIFDFNYRGGM</sequence>
<comment type="caution">
    <text evidence="2">The sequence shown here is derived from an EMBL/GenBank/DDBJ whole genome shotgun (WGS) entry which is preliminary data.</text>
</comment>
<accession>A0A814P7F0</accession>
<evidence type="ECO:0000313" key="2">
    <source>
        <dbReference type="EMBL" id="CAF1102446.1"/>
    </source>
</evidence>
<dbReference type="Proteomes" id="UP000681722">
    <property type="component" value="Unassembled WGS sequence"/>
</dbReference>
<proteinExistence type="predicted"/>
<dbReference type="EMBL" id="CAJOBA010010594">
    <property type="protein sequence ID" value="CAF3867000.1"/>
    <property type="molecule type" value="Genomic_DNA"/>
</dbReference>
<dbReference type="OrthoDB" id="1740265at2759"/>
<gene>
    <name evidence="2" type="ORF">GPM918_LOCUS18817</name>
    <name evidence="3" type="ORF">OVA965_LOCUS19461</name>
    <name evidence="5" type="ORF">SRO942_LOCUS18814</name>
    <name evidence="4" type="ORF">TMI583_LOCUS19504</name>
</gene>
<dbReference type="EMBL" id="CAJOBC010005547">
    <property type="protein sequence ID" value="CAF3867283.1"/>
    <property type="molecule type" value="Genomic_DNA"/>
</dbReference>
<keyword evidence="6" id="KW-1185">Reference proteome</keyword>
<dbReference type="Proteomes" id="UP000682733">
    <property type="component" value="Unassembled WGS sequence"/>
</dbReference>
<dbReference type="EMBL" id="CAJNOK010010033">
    <property type="protein sequence ID" value="CAF1104599.1"/>
    <property type="molecule type" value="Genomic_DNA"/>
</dbReference>
<evidence type="ECO:0000313" key="5">
    <source>
        <dbReference type="EMBL" id="CAF3867283.1"/>
    </source>
</evidence>
<protein>
    <recommendedName>
        <fullName evidence="1">Glycosyl hydrolase family 13 catalytic domain-containing protein</fullName>
    </recommendedName>
</protein>
<evidence type="ECO:0000313" key="4">
    <source>
        <dbReference type="EMBL" id="CAF3867000.1"/>
    </source>
</evidence>
<dbReference type="Proteomes" id="UP000677228">
    <property type="component" value="Unassembled WGS sequence"/>
</dbReference>
<dbReference type="Pfam" id="PF00128">
    <property type="entry name" value="Alpha-amylase"/>
    <property type="match status" value="1"/>
</dbReference>
<dbReference type="EMBL" id="CAJNOQ010005547">
    <property type="protein sequence ID" value="CAF1102446.1"/>
    <property type="molecule type" value="Genomic_DNA"/>
</dbReference>
<evidence type="ECO:0000259" key="1">
    <source>
        <dbReference type="SMART" id="SM00642"/>
    </source>
</evidence>
<dbReference type="Proteomes" id="UP000663829">
    <property type="component" value="Unassembled WGS sequence"/>
</dbReference>
<dbReference type="PANTHER" id="PTHR47786:SF2">
    <property type="entry name" value="GLYCOSYL HYDROLASE FAMILY 13 CATALYTIC DOMAIN-CONTAINING PROTEIN"/>
    <property type="match status" value="1"/>
</dbReference>
<dbReference type="Gene3D" id="3.20.20.80">
    <property type="entry name" value="Glycosidases"/>
    <property type="match status" value="1"/>
</dbReference>
<organism evidence="2 6">
    <name type="scientific">Didymodactylos carnosus</name>
    <dbReference type="NCBI Taxonomy" id="1234261"/>
    <lineage>
        <taxon>Eukaryota</taxon>
        <taxon>Metazoa</taxon>
        <taxon>Spiralia</taxon>
        <taxon>Gnathifera</taxon>
        <taxon>Rotifera</taxon>
        <taxon>Eurotatoria</taxon>
        <taxon>Bdelloidea</taxon>
        <taxon>Philodinida</taxon>
        <taxon>Philodinidae</taxon>
        <taxon>Didymodactylos</taxon>
    </lineage>
</organism>
<evidence type="ECO:0000313" key="3">
    <source>
        <dbReference type="EMBL" id="CAF1104599.1"/>
    </source>
</evidence>
<dbReference type="PANTHER" id="PTHR47786">
    <property type="entry name" value="ALPHA-1,4-GLUCAN:MALTOSE-1-PHOSPHATE MALTOSYLTRANSFERASE"/>
    <property type="match status" value="1"/>
</dbReference>
<reference evidence="2" key="1">
    <citation type="submission" date="2021-02" db="EMBL/GenBank/DDBJ databases">
        <authorList>
            <person name="Nowell W R."/>
        </authorList>
    </citation>
    <scope>NUCLEOTIDE SEQUENCE</scope>
</reference>
<name>A0A814P7F0_9BILA</name>
<evidence type="ECO:0000313" key="6">
    <source>
        <dbReference type="Proteomes" id="UP000663829"/>
    </source>
</evidence>